<dbReference type="AlphaFoldDB" id="A0A2M6ITC6"/>
<keyword evidence="1" id="KW-0808">Transferase</keyword>
<proteinExistence type="predicted"/>
<evidence type="ECO:0000313" key="3">
    <source>
        <dbReference type="EMBL" id="PIQ73107.1"/>
    </source>
</evidence>
<evidence type="ECO:0000259" key="2">
    <source>
        <dbReference type="Pfam" id="PF00534"/>
    </source>
</evidence>
<dbReference type="Proteomes" id="UP000231056">
    <property type="component" value="Unassembled WGS sequence"/>
</dbReference>
<sequence>MSIISVYDPTHTDSKSRVRGIGRYFSTLKTAFSNIESKAIDPNKKYGHSPLDSESENSDSNYSFKYTNTVKTVRSDFHFINPFFNHIQKPLHLRSIGKKQIAVIHDLIPQEFPREFPVGIKGKIFKFLNSYSLKSYDYIVTDSNVSKKVIQDFLKIADDSISVIYPTFDKIFTPHMDQNEEAINHHHPFHNINDRSVAEFTPIDPGGTKNPVLESLKDYVIYVGDATWNKNLPNLARALKIVDFPCVFVGNIFGTVNSTGISTRPHPWLKSLYKFLKLAQDDKRFIFPGFVPDATLLDLYKNARANILVSKAEGFGLSYIEAGILSTPSVLADIPVLREIAGHAAVFASPDNPKEIAEKISQLIYNKTYHEKQSILAFDRASEFAPIKFENAWSEVLKKVLI</sequence>
<evidence type="ECO:0000313" key="4">
    <source>
        <dbReference type="Proteomes" id="UP000231056"/>
    </source>
</evidence>
<name>A0A2M6ITC6_9BACT</name>
<dbReference type="GO" id="GO:0016757">
    <property type="term" value="F:glycosyltransferase activity"/>
    <property type="evidence" value="ECO:0007669"/>
    <property type="project" value="InterPro"/>
</dbReference>
<dbReference type="CDD" id="cd03809">
    <property type="entry name" value="GT4_MtfB-like"/>
    <property type="match status" value="1"/>
</dbReference>
<comment type="caution">
    <text evidence="3">The sequence shown here is derived from an EMBL/GenBank/DDBJ whole genome shotgun (WGS) entry which is preliminary data.</text>
</comment>
<dbReference type="Gene3D" id="3.40.50.2000">
    <property type="entry name" value="Glycogen Phosphorylase B"/>
    <property type="match status" value="1"/>
</dbReference>
<dbReference type="SUPFAM" id="SSF53756">
    <property type="entry name" value="UDP-Glycosyltransferase/glycogen phosphorylase"/>
    <property type="match status" value="1"/>
</dbReference>
<dbReference type="PANTHER" id="PTHR46401">
    <property type="entry name" value="GLYCOSYLTRANSFERASE WBBK-RELATED"/>
    <property type="match status" value="1"/>
</dbReference>
<dbReference type="InterPro" id="IPR001296">
    <property type="entry name" value="Glyco_trans_1"/>
</dbReference>
<reference evidence="3 4" key="1">
    <citation type="submission" date="2017-09" db="EMBL/GenBank/DDBJ databases">
        <title>Depth-based differentiation of microbial function through sediment-hosted aquifers and enrichment of novel symbionts in the deep terrestrial subsurface.</title>
        <authorList>
            <person name="Probst A.J."/>
            <person name="Ladd B."/>
            <person name="Jarett J.K."/>
            <person name="Geller-Mcgrath D.E."/>
            <person name="Sieber C.M."/>
            <person name="Emerson J.B."/>
            <person name="Anantharaman K."/>
            <person name="Thomas B.C."/>
            <person name="Malmstrom R."/>
            <person name="Stieglmeier M."/>
            <person name="Klingl A."/>
            <person name="Woyke T."/>
            <person name="Ryan C.M."/>
            <person name="Banfield J.F."/>
        </authorList>
    </citation>
    <scope>NUCLEOTIDE SEQUENCE [LARGE SCALE GENOMIC DNA]</scope>
    <source>
        <strain evidence="3">CG11_big_fil_rev_8_21_14_0_20_36_8</strain>
    </source>
</reference>
<feature type="domain" description="Glycosyl transferase family 1" evidence="2">
    <location>
        <begin position="217"/>
        <end position="372"/>
    </location>
</feature>
<protein>
    <recommendedName>
        <fullName evidence="2">Glycosyl transferase family 1 domain-containing protein</fullName>
    </recommendedName>
</protein>
<evidence type="ECO:0000256" key="1">
    <source>
        <dbReference type="ARBA" id="ARBA00022679"/>
    </source>
</evidence>
<dbReference type="PANTHER" id="PTHR46401:SF2">
    <property type="entry name" value="GLYCOSYLTRANSFERASE WBBK-RELATED"/>
    <property type="match status" value="1"/>
</dbReference>
<dbReference type="Pfam" id="PF00534">
    <property type="entry name" value="Glycos_transf_1"/>
    <property type="match status" value="1"/>
</dbReference>
<organism evidence="3 4">
    <name type="scientific">Candidatus Roizmanbacteria bacterium CG11_big_fil_rev_8_21_14_0_20_36_8</name>
    <dbReference type="NCBI Taxonomy" id="1974856"/>
    <lineage>
        <taxon>Bacteria</taxon>
        <taxon>Candidatus Roizmaniibacteriota</taxon>
    </lineage>
</organism>
<accession>A0A2M6ITC6</accession>
<dbReference type="EMBL" id="PCVM01000102">
    <property type="protein sequence ID" value="PIQ73107.1"/>
    <property type="molecule type" value="Genomic_DNA"/>
</dbReference>
<gene>
    <name evidence="3" type="ORF">COV58_04305</name>
</gene>